<evidence type="ECO:0008006" key="4">
    <source>
        <dbReference type="Google" id="ProtNLM"/>
    </source>
</evidence>
<evidence type="ECO:0000313" key="2">
    <source>
        <dbReference type="EMBL" id="KAG1809619.1"/>
    </source>
</evidence>
<feature type="region of interest" description="Disordered" evidence="1">
    <location>
        <begin position="333"/>
        <end position="359"/>
    </location>
</feature>
<dbReference type="InterPro" id="IPR001087">
    <property type="entry name" value="GDSL"/>
</dbReference>
<organism evidence="2 3">
    <name type="scientific">Suillus subaureus</name>
    <dbReference type="NCBI Taxonomy" id="48587"/>
    <lineage>
        <taxon>Eukaryota</taxon>
        <taxon>Fungi</taxon>
        <taxon>Dikarya</taxon>
        <taxon>Basidiomycota</taxon>
        <taxon>Agaricomycotina</taxon>
        <taxon>Agaricomycetes</taxon>
        <taxon>Agaricomycetidae</taxon>
        <taxon>Boletales</taxon>
        <taxon>Suillineae</taxon>
        <taxon>Suillaceae</taxon>
        <taxon>Suillus</taxon>
    </lineage>
</organism>
<sequence>MYSVLLFPFSALYGVLGLLFRVLLTFLVPSIDPNDGIHLAVSPRCGPLSGTVSDFNAGLNLPQFKTIVAFGDSFTDGGRHDGGPLEPAVITPPDILAGGRSTNGPVWVEDIASDIGARVMDYAWSSAVTNISLWPSNPYPRDFIMQTTTFLSQSNNLDPETTLYAIFFGINDWGDSFVDGNHLPEAAQDMLGQIALLASPPTNARNFLITDAYGRGTHNSWGEAWLQDPPLNLALVIFGTIWDGVLGSDPSYKAFGYTNPGACFIDGNMCDDPEHYFYWFDGHPSNRPIGSWQDYVEDGTDTLSRMILANLHQQHYQVPRVIDKRLNYTTASGASRTSRWHPSLQSTEQNDRKYHDSGEQQLRRGHVLFHELGYALARHERLSRLNAVAAR</sequence>
<dbReference type="AlphaFoldDB" id="A0A9P7E2C4"/>
<dbReference type="GeneID" id="64627285"/>
<gene>
    <name evidence="2" type="ORF">BJ212DRAFT_1302462</name>
</gene>
<accession>A0A9P7E2C4</accession>
<dbReference type="GO" id="GO:0016788">
    <property type="term" value="F:hydrolase activity, acting on ester bonds"/>
    <property type="evidence" value="ECO:0007669"/>
    <property type="project" value="InterPro"/>
</dbReference>
<evidence type="ECO:0000256" key="1">
    <source>
        <dbReference type="SAM" id="MobiDB-lite"/>
    </source>
</evidence>
<comment type="caution">
    <text evidence="2">The sequence shown here is derived from an EMBL/GenBank/DDBJ whole genome shotgun (WGS) entry which is preliminary data.</text>
</comment>
<proteinExistence type="predicted"/>
<dbReference type="Gene3D" id="3.40.50.1110">
    <property type="entry name" value="SGNH hydrolase"/>
    <property type="match status" value="1"/>
</dbReference>
<reference evidence="2" key="1">
    <citation type="journal article" date="2020" name="New Phytol.">
        <title>Comparative genomics reveals dynamic genome evolution in host specialist ectomycorrhizal fungi.</title>
        <authorList>
            <person name="Lofgren L.A."/>
            <person name="Nguyen N.H."/>
            <person name="Vilgalys R."/>
            <person name="Ruytinx J."/>
            <person name="Liao H.L."/>
            <person name="Branco S."/>
            <person name="Kuo A."/>
            <person name="LaButti K."/>
            <person name="Lipzen A."/>
            <person name="Andreopoulos W."/>
            <person name="Pangilinan J."/>
            <person name="Riley R."/>
            <person name="Hundley H."/>
            <person name="Na H."/>
            <person name="Barry K."/>
            <person name="Grigoriev I.V."/>
            <person name="Stajich J.E."/>
            <person name="Kennedy P.G."/>
        </authorList>
    </citation>
    <scope>NUCLEOTIDE SEQUENCE</scope>
    <source>
        <strain evidence="2">MN1</strain>
    </source>
</reference>
<evidence type="ECO:0000313" key="3">
    <source>
        <dbReference type="Proteomes" id="UP000807769"/>
    </source>
</evidence>
<dbReference type="RefSeq" id="XP_041189333.1">
    <property type="nucleotide sequence ID" value="XM_041333268.1"/>
</dbReference>
<dbReference type="InterPro" id="IPR036514">
    <property type="entry name" value="SGNH_hydro_sf"/>
</dbReference>
<dbReference type="EMBL" id="JABBWG010000033">
    <property type="protein sequence ID" value="KAG1809619.1"/>
    <property type="molecule type" value="Genomic_DNA"/>
</dbReference>
<dbReference type="Pfam" id="PF00657">
    <property type="entry name" value="Lipase_GDSL"/>
    <property type="match status" value="1"/>
</dbReference>
<dbReference type="OrthoDB" id="1600564at2759"/>
<dbReference type="SUPFAM" id="SSF52266">
    <property type="entry name" value="SGNH hydrolase"/>
    <property type="match status" value="1"/>
</dbReference>
<name>A0A9P7E2C4_9AGAM</name>
<keyword evidence="3" id="KW-1185">Reference proteome</keyword>
<protein>
    <recommendedName>
        <fullName evidence="4">Carbohydrate esterase family 16 protein</fullName>
    </recommendedName>
</protein>
<dbReference type="Proteomes" id="UP000807769">
    <property type="component" value="Unassembled WGS sequence"/>
</dbReference>
<feature type="compositionally biased region" description="Basic and acidic residues" evidence="1">
    <location>
        <begin position="349"/>
        <end position="359"/>
    </location>
</feature>